<keyword evidence="1" id="KW-0812">Transmembrane</keyword>
<dbReference type="RefSeq" id="WP_200342710.1">
    <property type="nucleotide sequence ID" value="NZ_NRRL01000089.1"/>
</dbReference>
<protein>
    <recommendedName>
        <fullName evidence="4">Heme exporter protein D</fullName>
    </recommendedName>
</protein>
<feature type="transmembrane region" description="Helical" evidence="1">
    <location>
        <begin position="16"/>
        <end position="36"/>
    </location>
</feature>
<keyword evidence="3" id="KW-1185">Reference proteome</keyword>
<comment type="caution">
    <text evidence="2">The sequence shown here is derived from an EMBL/GenBank/DDBJ whole genome shotgun (WGS) entry which is preliminary data.</text>
</comment>
<sequence>MTEPLLTLFGGIDTETAVWAVVALVLVYYSVVAVMARLGERREKTRQDREARAFPETLKVAREIDDRTKT</sequence>
<proteinExistence type="predicted"/>
<organism evidence="2 3">
    <name type="scientific">Rhodovibrio sodomensis</name>
    <dbReference type="NCBI Taxonomy" id="1088"/>
    <lineage>
        <taxon>Bacteria</taxon>
        <taxon>Pseudomonadati</taxon>
        <taxon>Pseudomonadota</taxon>
        <taxon>Alphaproteobacteria</taxon>
        <taxon>Rhodospirillales</taxon>
        <taxon>Rhodovibrionaceae</taxon>
        <taxon>Rhodovibrio</taxon>
    </lineage>
</organism>
<reference evidence="2 3" key="1">
    <citation type="journal article" date="2020" name="Microorganisms">
        <title>Osmotic Adaptation and Compatible Solute Biosynthesis of Phototrophic Bacteria as Revealed from Genome Analyses.</title>
        <authorList>
            <person name="Imhoff J.F."/>
            <person name="Rahn T."/>
            <person name="Kunzel S."/>
            <person name="Keller A."/>
            <person name="Neulinger S.C."/>
        </authorList>
    </citation>
    <scope>NUCLEOTIDE SEQUENCE [LARGE SCALE GENOMIC DNA]</scope>
    <source>
        <strain evidence="2 3">DSM 9895</strain>
    </source>
</reference>
<name>A0ABS1DK30_9PROT</name>
<evidence type="ECO:0000256" key="1">
    <source>
        <dbReference type="SAM" id="Phobius"/>
    </source>
</evidence>
<gene>
    <name evidence="2" type="ORF">CKO28_20185</name>
</gene>
<dbReference type="Proteomes" id="UP001296873">
    <property type="component" value="Unassembled WGS sequence"/>
</dbReference>
<evidence type="ECO:0000313" key="2">
    <source>
        <dbReference type="EMBL" id="MBK1670346.1"/>
    </source>
</evidence>
<evidence type="ECO:0008006" key="4">
    <source>
        <dbReference type="Google" id="ProtNLM"/>
    </source>
</evidence>
<evidence type="ECO:0000313" key="3">
    <source>
        <dbReference type="Proteomes" id="UP001296873"/>
    </source>
</evidence>
<dbReference type="EMBL" id="NRRL01000089">
    <property type="protein sequence ID" value="MBK1670346.1"/>
    <property type="molecule type" value="Genomic_DNA"/>
</dbReference>
<keyword evidence="1" id="KW-0472">Membrane</keyword>
<keyword evidence="1" id="KW-1133">Transmembrane helix</keyword>
<accession>A0ABS1DK30</accession>